<organism evidence="1">
    <name type="scientific">viral metagenome</name>
    <dbReference type="NCBI Taxonomy" id="1070528"/>
    <lineage>
        <taxon>unclassified sequences</taxon>
        <taxon>metagenomes</taxon>
        <taxon>organismal metagenomes</taxon>
    </lineage>
</organism>
<protein>
    <submittedName>
        <fullName evidence="1">Uncharacterized protein</fullName>
    </submittedName>
</protein>
<dbReference type="SUPFAM" id="SSF57863">
    <property type="entry name" value="ArfGap/RecO-like zinc finger"/>
    <property type="match status" value="1"/>
</dbReference>
<dbReference type="AlphaFoldDB" id="A0A6M3LE94"/>
<reference evidence="1" key="1">
    <citation type="submission" date="2020-03" db="EMBL/GenBank/DDBJ databases">
        <title>The deep terrestrial virosphere.</title>
        <authorList>
            <person name="Holmfeldt K."/>
            <person name="Nilsson E."/>
            <person name="Simone D."/>
            <person name="Lopez-Fernandez M."/>
            <person name="Wu X."/>
            <person name="de Brujin I."/>
            <person name="Lundin D."/>
            <person name="Andersson A."/>
            <person name="Bertilsson S."/>
            <person name="Dopson M."/>
        </authorList>
    </citation>
    <scope>NUCLEOTIDE SEQUENCE</scope>
    <source>
        <strain evidence="1">MM415B04219</strain>
    </source>
</reference>
<name>A0A6M3LE94_9ZZZZ</name>
<gene>
    <name evidence="1" type="ORF">MM415B04219_0003</name>
</gene>
<dbReference type="EMBL" id="MT143149">
    <property type="protein sequence ID" value="QJA93436.1"/>
    <property type="molecule type" value="Genomic_DNA"/>
</dbReference>
<evidence type="ECO:0000313" key="1">
    <source>
        <dbReference type="EMBL" id="QJA93436.1"/>
    </source>
</evidence>
<sequence>MLKEKIMRTINLTIDEGLRPIKMTCARCGVEMTVYPCPIPKGTGVCPNCSPSWLESFAIFLMNQERQKRNLEVI</sequence>
<dbReference type="InterPro" id="IPR037278">
    <property type="entry name" value="ARFGAP/RecO"/>
</dbReference>
<proteinExistence type="predicted"/>
<accession>A0A6M3LE94</accession>